<keyword evidence="1" id="KW-0677">Repeat</keyword>
<evidence type="ECO:0000313" key="5">
    <source>
        <dbReference type="Proteomes" id="UP000183809"/>
    </source>
</evidence>
<reference evidence="4 5" key="1">
    <citation type="submission" date="2016-10" db="EMBL/GenBank/DDBJ databases">
        <title>Proteomics and genomics reveal pathogen-plant mechanisms compatible with a hemibiotrophic lifestyle of Diplodia corticola.</title>
        <authorList>
            <person name="Fernandes I."/>
            <person name="De Jonge R."/>
            <person name="Van De Peer Y."/>
            <person name="Devreese B."/>
            <person name="Alves A."/>
            <person name="Esteves A.C."/>
        </authorList>
    </citation>
    <scope>NUCLEOTIDE SEQUENCE [LARGE SCALE GENOMIC DNA]</scope>
    <source>
        <strain evidence="4 5">CBS 112549</strain>
    </source>
</reference>
<feature type="region of interest" description="Disordered" evidence="2">
    <location>
        <begin position="2071"/>
        <end position="2149"/>
    </location>
</feature>
<protein>
    <submittedName>
        <fullName evidence="4">Nacht domain protein</fullName>
    </submittedName>
</protein>
<dbReference type="PROSITE" id="PS50837">
    <property type="entry name" value="NACHT"/>
    <property type="match status" value="1"/>
</dbReference>
<dbReference type="InterPro" id="IPR056884">
    <property type="entry name" value="NPHP3-like_N"/>
</dbReference>
<dbReference type="PANTHER" id="PTHR10039:SF11">
    <property type="entry name" value="NACHT DOMAIN PROTEIN (AFU_ORTHOLOGUE AFUA_1G01490)"/>
    <property type="match status" value="1"/>
</dbReference>
<sequence>MAEYHTNGEHPLFIDSDLANKRKDSFDVSPTTVRRSSVTILRDSTMRASGKVRNELSTPQRTLMENEIKNVDGFLDYVAHLRLRYMPHQGSKWDRVLQWAEFFGSAVHHFQVAAQSVMNCGDDAAQLIWGSCRVLLEMGMQRLDMIHTAFALFNDAALMLAQFSENKDMFSSSGNNVQESLATAYGDLVSLVVDVSVHYVNGGSIAEFDARFARRADALFSSREHIIASFWKTQLQMRFGKDITTEIEQIRYFLSPSDTVVRAHFSKKLKSRERHVEYTCEWFDPMLREFTSGDDNVFLVTGKPGCGKTVLSQWIMERLRRQQDRASYNVACFFVESDFKTEISPLSIAKGLLLQVFDSSIGDVDLYEQILALEQRPPVDGLAMEQALWTAMEGALKRKRTMLIVDGLDKVVGGDDAGVRVLDRLHSITSQSSGTKAVVMSEPLKKAGSHRARLFTIETKHVQQDMDRVLHGVVSSSFPSLNNNEKSNLVHRVVALGDGSFAHAMLLLEMSKREKTLSGMMSALDRAPRTMAECGKKLVDMVDLHQRDTRSTVAWLLAAQRPLTVREIRTFLAVDTSQLTASTRISDAENDLRHALGPLIRIQDGVVRFRFPLIQQQLVELASAVKDFGAKEARFPFNMQEASCDMVNRCLADVKMSVTEHCEPSVEPMPADMLERMFDNHSLLEYTARYWAVHFKQSPMYMKDGKHKLTSEFKYVFPASTTLAVLEHSCWTAEMVSYHTLALQLRQTVVPDHEEAIFQTLVSLARTHQMVSNTKEASTYYHDAFTLGSRLFGKQSSMVSIVVSGFIDTTQPTKENLTTREELLEYLVGYQRHSRGASAQHTIKYARMLVQLYKESGKMARAIELEEELHNMCIEHYGTHHAVTEEVLEGLMALLKEAGNTEQLTRMRISKYERARRSLSLSDPALVRAARDMVAFYEKNGQVQRAEEVLTELWQSLTQACQSRGSVTLQERKLEVAMAYQTFLHHHGRAQDAQNVLVGVWTEYQDELDTENRLSDHQLRNILAIGRELQQHRLLEAAKKVFSSMWGYLRRVNEQHSALAVETAMCLSNVSRELMEAKIGATANSSSSSSSSSTESREVSEESISELEEIMESITSIIKTMSTPSASGPSETISSSSSKREHKTSSSASASLVTTAGTLSSFYVSQKQWRKATSTCIKALEVAWPSVIAASGKPELPSRDADRIVAIATAKRLAFCYFTQRQISRAEHIHVRVFQATKVLGVRDERCTRAAYQLVEFYETVYQFDKAVDVLMDLHAMQKKTLTASDAVTIMTAYRLARSCRELQRDEDAERYFVEIVKALSKASDDEILEKEAIEAAFAMCEMYIETQRWGDARKLYTKLWKTVLTQSTGYGWTEQRVEGLYVGFFDVLQTKLKVDDKMLLQITTEYQQRVVVLFGEDSEVSIKASLRLAEMYEHSEEHSERAVPLYEKALSWSGKTTAVDQKLLKSLTECRQRLANLYSKQKGTSSKGLTIYREEIHKTAATHGFASSQAMRQLSEFCANSDSKESRTQALELLQTAIRDILVKERSAEKQVDAAHSIVRMYVQLEHRQTAVDLHTTIRRQIVSGEYQTTGNNAFNLQGAGQHSFAFVVAMEEALADGRHHFSELMATLMTERLLHQNYTRAVKADVSFDTLFSHGARLVAFYTTHSRPEESKQTEADLLQRFARVFDAQATSSTFRAFFRTCLHEMGTTGRDHVVVQSAASTLLDHLQASRFRDAHELSGYIIRFLTLYSTFSSQDNVSTAFRLALRLSGRTEPSSSSTTSTGSTTGPTTTTAPRAPPVPQCPDKKLRALLTDDASSFLRLAVARLDALGVTAMPLHDLNQLVGLLGELRNWEALEAVLSAAWSSRHNAPGGGGAAPWPAHTVVALGARLVQVRFQLPGCRAQALHLAADMAYNLRRTWGLLDGETLGMLRLLAGLDVVAGEAGAALEVRGSVLRGVLEGVEHGVFGREEAAVVAAREFELLRVTHAACGGWSAGDVATFGRLQVRLGDVLGKEEAWRKCKDAQEGVEGWKAPKGKEQRLGELEKVGMPESWEFLGTDEEGHVHRNNLRRTSGLERPRSPAAMLHSGGGHGGSGKTVTPPRERGSPEMKGEHKIGELKPVKRQKAGVDDDMLRALEGGPVGGPIGGK</sequence>
<dbReference type="InterPro" id="IPR027417">
    <property type="entry name" value="P-loop_NTPase"/>
</dbReference>
<dbReference type="EMBL" id="MNUE01000001">
    <property type="protein sequence ID" value="OJD40669.1"/>
    <property type="molecule type" value="Genomic_DNA"/>
</dbReference>
<dbReference type="Pfam" id="PF24883">
    <property type="entry name" value="NPHP3_N"/>
    <property type="match status" value="1"/>
</dbReference>
<comment type="caution">
    <text evidence="4">The sequence shown here is derived from an EMBL/GenBank/DDBJ whole genome shotgun (WGS) entry which is preliminary data.</text>
</comment>
<feature type="region of interest" description="Disordered" evidence="2">
    <location>
        <begin position="1773"/>
        <end position="1805"/>
    </location>
</feature>
<feature type="compositionally biased region" description="Basic and acidic residues" evidence="2">
    <location>
        <begin position="2102"/>
        <end position="2135"/>
    </location>
</feature>
<dbReference type="RefSeq" id="XP_020135512.1">
    <property type="nucleotide sequence ID" value="XM_020269980.1"/>
</dbReference>
<feature type="region of interest" description="Disordered" evidence="2">
    <location>
        <begin position="1080"/>
        <end position="1105"/>
    </location>
</feature>
<dbReference type="InterPro" id="IPR007111">
    <property type="entry name" value="NACHT_NTPase"/>
</dbReference>
<feature type="region of interest" description="Disordered" evidence="2">
    <location>
        <begin position="1121"/>
        <end position="1150"/>
    </location>
</feature>
<dbReference type="STRING" id="236234.A0A1J9SM30"/>
<feature type="compositionally biased region" description="Gly residues" evidence="2">
    <location>
        <begin position="2140"/>
        <end position="2149"/>
    </location>
</feature>
<dbReference type="PANTHER" id="PTHR10039">
    <property type="entry name" value="AMELOGENIN"/>
    <property type="match status" value="1"/>
</dbReference>
<feature type="domain" description="NACHT" evidence="3">
    <location>
        <begin position="296"/>
        <end position="411"/>
    </location>
</feature>
<dbReference type="Gene3D" id="1.25.40.10">
    <property type="entry name" value="Tetratricopeptide repeat domain"/>
    <property type="match status" value="2"/>
</dbReference>
<dbReference type="Proteomes" id="UP000183809">
    <property type="component" value="Unassembled WGS sequence"/>
</dbReference>
<feature type="compositionally biased region" description="Low complexity" evidence="2">
    <location>
        <begin position="1121"/>
        <end position="1137"/>
    </location>
</feature>
<gene>
    <name evidence="4" type="ORF">BKCO1_1000569</name>
</gene>
<dbReference type="Gene3D" id="3.40.50.300">
    <property type="entry name" value="P-loop containing nucleotide triphosphate hydrolases"/>
    <property type="match status" value="1"/>
</dbReference>
<feature type="compositionally biased region" description="Low complexity" evidence="2">
    <location>
        <begin position="1085"/>
        <end position="1094"/>
    </location>
</feature>
<keyword evidence="5" id="KW-1185">Reference proteome</keyword>
<dbReference type="OrthoDB" id="2546325at2759"/>
<evidence type="ECO:0000313" key="4">
    <source>
        <dbReference type="EMBL" id="OJD40669.1"/>
    </source>
</evidence>
<accession>A0A1J9SM30</accession>
<evidence type="ECO:0000259" key="3">
    <source>
        <dbReference type="PROSITE" id="PS50837"/>
    </source>
</evidence>
<evidence type="ECO:0000256" key="1">
    <source>
        <dbReference type="ARBA" id="ARBA00022737"/>
    </source>
</evidence>
<dbReference type="InterPro" id="IPR011990">
    <property type="entry name" value="TPR-like_helical_dom_sf"/>
</dbReference>
<evidence type="ECO:0000256" key="2">
    <source>
        <dbReference type="SAM" id="MobiDB-lite"/>
    </source>
</evidence>
<name>A0A1J9SM30_9PEZI</name>
<organism evidence="4 5">
    <name type="scientific">Diplodia corticola</name>
    <dbReference type="NCBI Taxonomy" id="236234"/>
    <lineage>
        <taxon>Eukaryota</taxon>
        <taxon>Fungi</taxon>
        <taxon>Dikarya</taxon>
        <taxon>Ascomycota</taxon>
        <taxon>Pezizomycotina</taxon>
        <taxon>Dothideomycetes</taxon>
        <taxon>Dothideomycetes incertae sedis</taxon>
        <taxon>Botryosphaeriales</taxon>
        <taxon>Botryosphaeriaceae</taxon>
        <taxon>Diplodia</taxon>
    </lineage>
</organism>
<feature type="compositionally biased region" description="Low complexity" evidence="2">
    <location>
        <begin position="1773"/>
        <end position="1796"/>
    </location>
</feature>
<dbReference type="SUPFAM" id="SSF52540">
    <property type="entry name" value="P-loop containing nucleoside triphosphate hydrolases"/>
    <property type="match status" value="1"/>
</dbReference>
<dbReference type="GeneID" id="31010239"/>
<proteinExistence type="predicted"/>